<dbReference type="PANTHER" id="PTHR12887">
    <property type="entry name" value="NANOS PROTEIN"/>
    <property type="match status" value="1"/>
</dbReference>
<evidence type="ECO:0000256" key="4">
    <source>
        <dbReference type="ARBA" id="ARBA00022771"/>
    </source>
</evidence>
<comment type="similarity">
    <text evidence="8">Belongs to the nanos family.</text>
</comment>
<feature type="compositionally biased region" description="Low complexity" evidence="9">
    <location>
        <begin position="9"/>
        <end position="23"/>
    </location>
</feature>
<accession>D5HRN2</accession>
<keyword evidence="2" id="KW-0963">Cytoplasm</keyword>
<evidence type="ECO:0000259" key="10">
    <source>
        <dbReference type="PROSITE" id="PS51522"/>
    </source>
</evidence>
<organism evidence="11">
    <name type="scientific">Pristina leidyi</name>
    <dbReference type="NCBI Taxonomy" id="150440"/>
    <lineage>
        <taxon>Eukaryota</taxon>
        <taxon>Metazoa</taxon>
        <taxon>Spiralia</taxon>
        <taxon>Lophotrochozoa</taxon>
        <taxon>Annelida</taxon>
        <taxon>Clitellata</taxon>
        <taxon>Oligochaeta</taxon>
        <taxon>Tubificida</taxon>
        <taxon>Tubificina</taxon>
        <taxon>Naididae</taxon>
        <taxon>Naidinae</taxon>
        <taxon>Pristina</taxon>
    </lineage>
</organism>
<feature type="region of interest" description="Disordered" evidence="9">
    <location>
        <begin position="1"/>
        <end position="26"/>
    </location>
</feature>
<dbReference type="InterPro" id="IPR024161">
    <property type="entry name" value="Znf_nanos-typ"/>
</dbReference>
<evidence type="ECO:0000256" key="6">
    <source>
        <dbReference type="ARBA" id="ARBA00022845"/>
    </source>
</evidence>
<dbReference type="Pfam" id="PF05741">
    <property type="entry name" value="zf-nanos"/>
    <property type="match status" value="1"/>
</dbReference>
<keyword evidence="3" id="KW-0479">Metal-binding</keyword>
<keyword evidence="6 8" id="KW-0810">Translation regulation</keyword>
<keyword evidence="4 8" id="KW-0863">Zinc-finger</keyword>
<protein>
    <submittedName>
        <fullName evidence="11">Nanos</fullName>
    </submittedName>
</protein>
<dbReference type="EMBL" id="GQ369728">
    <property type="protein sequence ID" value="ADE44350.1"/>
    <property type="molecule type" value="mRNA"/>
</dbReference>
<dbReference type="InterPro" id="IPR008705">
    <property type="entry name" value="Nanos/Xcar2"/>
</dbReference>
<dbReference type="AlphaFoldDB" id="D5HRN2"/>
<dbReference type="GO" id="GO:0006417">
    <property type="term" value="P:regulation of translation"/>
    <property type="evidence" value="ECO:0007669"/>
    <property type="project" value="UniProtKB-UniRule"/>
</dbReference>
<evidence type="ECO:0000256" key="7">
    <source>
        <dbReference type="ARBA" id="ARBA00022884"/>
    </source>
</evidence>
<dbReference type="GO" id="GO:0008270">
    <property type="term" value="F:zinc ion binding"/>
    <property type="evidence" value="ECO:0007669"/>
    <property type="project" value="UniProtKB-KW"/>
</dbReference>
<dbReference type="GO" id="GO:0003723">
    <property type="term" value="F:RNA binding"/>
    <property type="evidence" value="ECO:0007669"/>
    <property type="project" value="UniProtKB-UniRule"/>
</dbReference>
<name>D5HRN2_9ANNE</name>
<evidence type="ECO:0000256" key="1">
    <source>
        <dbReference type="ARBA" id="ARBA00004496"/>
    </source>
</evidence>
<evidence type="ECO:0000256" key="3">
    <source>
        <dbReference type="ARBA" id="ARBA00022723"/>
    </source>
</evidence>
<comment type="subcellular location">
    <subcellularLocation>
        <location evidence="1">Cytoplasm</location>
    </subcellularLocation>
</comment>
<evidence type="ECO:0000256" key="9">
    <source>
        <dbReference type="SAM" id="MobiDB-lite"/>
    </source>
</evidence>
<evidence type="ECO:0000256" key="2">
    <source>
        <dbReference type="ARBA" id="ARBA00022490"/>
    </source>
</evidence>
<reference evidence="11" key="1">
    <citation type="journal article" date="2010" name="Proc. Natl. Acad. Sci. U.S.A.">
        <title>Latent regeneration abilities persist following recent evolutionary loss in asexual annelids.</title>
        <authorList>
            <person name="Bely A.E."/>
            <person name="Sikes J.M."/>
        </authorList>
    </citation>
    <scope>NUCLEOTIDE SEQUENCE</scope>
</reference>
<dbReference type="PROSITE" id="PS51522">
    <property type="entry name" value="ZF_NANOS"/>
    <property type="match status" value="1"/>
</dbReference>
<dbReference type="GO" id="GO:0005737">
    <property type="term" value="C:cytoplasm"/>
    <property type="evidence" value="ECO:0007669"/>
    <property type="project" value="UniProtKB-SubCell"/>
</dbReference>
<evidence type="ECO:0000256" key="5">
    <source>
        <dbReference type="ARBA" id="ARBA00022833"/>
    </source>
</evidence>
<sequence>MYYPAAPVSPLSTSSQSSNSSSSGCEDELGLKGIISGIYAPNWTSELERLFVPTPETTRTRSVRSVWEEFENNRRETELDELDRLFRGLDVGDVRRQLVLQQASSAAAVNEAPAAPIAMMTPSAVMNMNMNNLVAAAHHQVACSTVEDILTKAKLIEILRERERLQRSKARRIQKKGSAAATGKVCVFCRNNGEAEAVYSSHQLKDPEGAVTCPILYIYTCPICGANGKSAHTIKYCPYNTGDTLCIRELTKTGRNAAGKPF</sequence>
<dbReference type="Gene3D" id="4.10.60.30">
    <property type="entry name" value="Nanos, RNA-binding domain"/>
    <property type="match status" value="1"/>
</dbReference>
<gene>
    <name evidence="11" type="primary">nos</name>
</gene>
<evidence type="ECO:0000256" key="8">
    <source>
        <dbReference type="PROSITE-ProRule" id="PRU00855"/>
    </source>
</evidence>
<keyword evidence="5" id="KW-0862">Zinc</keyword>
<evidence type="ECO:0000313" key="11">
    <source>
        <dbReference type="EMBL" id="ADE44350.1"/>
    </source>
</evidence>
<dbReference type="InterPro" id="IPR038129">
    <property type="entry name" value="Nanos_sf"/>
</dbReference>
<feature type="domain" description="Nanos-type" evidence="10">
    <location>
        <begin position="185"/>
        <end position="239"/>
    </location>
</feature>
<proteinExistence type="evidence at transcript level"/>
<keyword evidence="7 8" id="KW-0694">RNA-binding</keyword>